<evidence type="ECO:0000259" key="4">
    <source>
        <dbReference type="PROSITE" id="PS50995"/>
    </source>
</evidence>
<sequence length="117" mass="13338">MHCGQIPYIISIVEKEGLTQEELSTTVHLDRGHTARMLKTMEASGLIKREKNPENRRQKFVYPTTKGKARYQALMPVLSRHNAVMFRGFSAEERNAAITILDRVIANVQSELDGERI</sequence>
<gene>
    <name evidence="5" type="ORF">PSDVSF_32890</name>
</gene>
<dbReference type="Gene3D" id="1.10.10.10">
    <property type="entry name" value="Winged helix-like DNA-binding domain superfamily/Winged helix DNA-binding domain"/>
    <property type="match status" value="1"/>
</dbReference>
<dbReference type="EMBL" id="AP024485">
    <property type="protein sequence ID" value="BCS90047.1"/>
    <property type="molecule type" value="Genomic_DNA"/>
</dbReference>
<dbReference type="Pfam" id="PF01047">
    <property type="entry name" value="MarR"/>
    <property type="match status" value="1"/>
</dbReference>
<name>A0ABM7PAE5_9BACT</name>
<protein>
    <recommendedName>
        <fullName evidence="4">HTH marR-type domain-containing protein</fullName>
    </recommendedName>
</protein>
<dbReference type="InterPro" id="IPR000835">
    <property type="entry name" value="HTH_MarR-typ"/>
</dbReference>
<organism evidence="5 6">
    <name type="scientific">Pseudodesulfovibrio sediminis</name>
    <dbReference type="NCBI Taxonomy" id="2810563"/>
    <lineage>
        <taxon>Bacteria</taxon>
        <taxon>Pseudomonadati</taxon>
        <taxon>Thermodesulfobacteriota</taxon>
        <taxon>Desulfovibrionia</taxon>
        <taxon>Desulfovibrionales</taxon>
        <taxon>Desulfovibrionaceae</taxon>
    </lineage>
</organism>
<keyword evidence="6" id="KW-1185">Reference proteome</keyword>
<dbReference type="PRINTS" id="PR00598">
    <property type="entry name" value="HTHMARR"/>
</dbReference>
<evidence type="ECO:0000256" key="1">
    <source>
        <dbReference type="ARBA" id="ARBA00023015"/>
    </source>
</evidence>
<reference evidence="5" key="1">
    <citation type="journal article" date="2022" name="Arch. Microbiol.">
        <title>Pseudodesulfovibrio sediminis sp. nov., a mesophilic and neutrophilic sulfate-reducing bacterium isolated from sediment of a brackish lake.</title>
        <authorList>
            <person name="Takahashi A."/>
            <person name="Kojima H."/>
            <person name="Watanabe M."/>
            <person name="Fukui M."/>
        </authorList>
    </citation>
    <scope>NUCLEOTIDE SEQUENCE</scope>
    <source>
        <strain evidence="5">SF6</strain>
    </source>
</reference>
<evidence type="ECO:0000313" key="5">
    <source>
        <dbReference type="EMBL" id="BCS90047.1"/>
    </source>
</evidence>
<dbReference type="InterPro" id="IPR036388">
    <property type="entry name" value="WH-like_DNA-bd_sf"/>
</dbReference>
<dbReference type="PANTHER" id="PTHR42756">
    <property type="entry name" value="TRANSCRIPTIONAL REGULATOR, MARR"/>
    <property type="match status" value="1"/>
</dbReference>
<dbReference type="InterPro" id="IPR036390">
    <property type="entry name" value="WH_DNA-bd_sf"/>
</dbReference>
<dbReference type="PROSITE" id="PS50995">
    <property type="entry name" value="HTH_MARR_2"/>
    <property type="match status" value="1"/>
</dbReference>
<dbReference type="SMART" id="SM00347">
    <property type="entry name" value="HTH_MARR"/>
    <property type="match status" value="1"/>
</dbReference>
<evidence type="ECO:0000256" key="3">
    <source>
        <dbReference type="ARBA" id="ARBA00023163"/>
    </source>
</evidence>
<dbReference type="PANTHER" id="PTHR42756:SF1">
    <property type="entry name" value="TRANSCRIPTIONAL REPRESSOR OF EMRAB OPERON"/>
    <property type="match status" value="1"/>
</dbReference>
<dbReference type="PROSITE" id="PS01117">
    <property type="entry name" value="HTH_MARR_1"/>
    <property type="match status" value="1"/>
</dbReference>
<dbReference type="Proteomes" id="UP001053296">
    <property type="component" value="Chromosome"/>
</dbReference>
<keyword evidence="3" id="KW-0804">Transcription</keyword>
<evidence type="ECO:0000256" key="2">
    <source>
        <dbReference type="ARBA" id="ARBA00023125"/>
    </source>
</evidence>
<proteinExistence type="predicted"/>
<dbReference type="InterPro" id="IPR023187">
    <property type="entry name" value="Tscrpt_reg_MarR-type_CS"/>
</dbReference>
<feature type="domain" description="HTH marR-type" evidence="4">
    <location>
        <begin position="1"/>
        <end position="106"/>
    </location>
</feature>
<keyword evidence="1" id="KW-0805">Transcription regulation</keyword>
<evidence type="ECO:0000313" key="6">
    <source>
        <dbReference type="Proteomes" id="UP001053296"/>
    </source>
</evidence>
<dbReference type="SUPFAM" id="SSF46785">
    <property type="entry name" value="Winged helix' DNA-binding domain"/>
    <property type="match status" value="1"/>
</dbReference>
<keyword evidence="2" id="KW-0238">DNA-binding</keyword>
<accession>A0ABM7PAE5</accession>